<accession>A0A165Z9C0</accession>
<dbReference type="Proteomes" id="UP000077266">
    <property type="component" value="Unassembled WGS sequence"/>
</dbReference>
<dbReference type="EMBL" id="KV426470">
    <property type="protein sequence ID" value="KZV80559.1"/>
    <property type="molecule type" value="Genomic_DNA"/>
</dbReference>
<organism evidence="1 2">
    <name type="scientific">Exidia glandulosa HHB12029</name>
    <dbReference type="NCBI Taxonomy" id="1314781"/>
    <lineage>
        <taxon>Eukaryota</taxon>
        <taxon>Fungi</taxon>
        <taxon>Dikarya</taxon>
        <taxon>Basidiomycota</taxon>
        <taxon>Agaricomycotina</taxon>
        <taxon>Agaricomycetes</taxon>
        <taxon>Auriculariales</taxon>
        <taxon>Exidiaceae</taxon>
        <taxon>Exidia</taxon>
    </lineage>
</organism>
<protein>
    <submittedName>
        <fullName evidence="1">Uncharacterized protein</fullName>
    </submittedName>
</protein>
<keyword evidence="2" id="KW-1185">Reference proteome</keyword>
<name>A0A165Z9C0_EXIGL</name>
<sequence length="106" mass="12012">MFLSSWGSQVVVPRRRMCLSTASEADEGLHRSRVLRTRARSRSGCSRSRPYSYPSRQSSWEPVCSLDWTTPFRVLARTHNLTRAFALASAQALACDRPALDARYGY</sequence>
<evidence type="ECO:0000313" key="2">
    <source>
        <dbReference type="Proteomes" id="UP000077266"/>
    </source>
</evidence>
<dbReference type="AlphaFoldDB" id="A0A165Z9C0"/>
<gene>
    <name evidence="1" type="ORF">EXIGLDRAFT_410340</name>
</gene>
<evidence type="ECO:0000313" key="1">
    <source>
        <dbReference type="EMBL" id="KZV80559.1"/>
    </source>
</evidence>
<reference evidence="1 2" key="1">
    <citation type="journal article" date="2016" name="Mol. Biol. Evol.">
        <title>Comparative Genomics of Early-Diverging Mushroom-Forming Fungi Provides Insights into the Origins of Lignocellulose Decay Capabilities.</title>
        <authorList>
            <person name="Nagy L.G."/>
            <person name="Riley R."/>
            <person name="Tritt A."/>
            <person name="Adam C."/>
            <person name="Daum C."/>
            <person name="Floudas D."/>
            <person name="Sun H."/>
            <person name="Yadav J.S."/>
            <person name="Pangilinan J."/>
            <person name="Larsson K.H."/>
            <person name="Matsuura K."/>
            <person name="Barry K."/>
            <person name="Labutti K."/>
            <person name="Kuo R."/>
            <person name="Ohm R.A."/>
            <person name="Bhattacharya S.S."/>
            <person name="Shirouzu T."/>
            <person name="Yoshinaga Y."/>
            <person name="Martin F.M."/>
            <person name="Grigoriev I.V."/>
            <person name="Hibbett D.S."/>
        </authorList>
    </citation>
    <scope>NUCLEOTIDE SEQUENCE [LARGE SCALE GENOMIC DNA]</scope>
    <source>
        <strain evidence="1 2">HHB12029</strain>
    </source>
</reference>
<dbReference type="InParanoid" id="A0A165Z9C0"/>
<proteinExistence type="predicted"/>